<protein>
    <submittedName>
        <fullName evidence="1">DUF6193 family natural product biosynthesis protein</fullName>
    </submittedName>
</protein>
<sequence length="130" mass="14116">MGPLPASHEIVQAGWQAVRRDGRVRDELIDVAYRAPRLRQLFPWTGMGELHFSRCTEPRWTWDIPYIQPTKGGGYWVSGPLRNESVGPAVTAEAAVAMVIARLPSGTGPAFVGTPEQLAAHEASLGPGRS</sequence>
<dbReference type="Proteomes" id="UP001180754">
    <property type="component" value="Unassembled WGS sequence"/>
</dbReference>
<keyword evidence="2" id="KW-1185">Reference proteome</keyword>
<name>A0ABU2XCT3_9ACTN</name>
<comment type="caution">
    <text evidence="1">The sequence shown here is derived from an EMBL/GenBank/DDBJ whole genome shotgun (WGS) entry which is preliminary data.</text>
</comment>
<reference evidence="1" key="1">
    <citation type="submission" date="2024-05" db="EMBL/GenBank/DDBJ databases">
        <title>30 novel species of actinomycetes from the DSMZ collection.</title>
        <authorList>
            <person name="Nouioui I."/>
        </authorList>
    </citation>
    <scope>NUCLEOTIDE SEQUENCE</scope>
    <source>
        <strain evidence="1">DSM 41529</strain>
    </source>
</reference>
<dbReference type="Pfam" id="PF19692">
    <property type="entry name" value="DUF6193"/>
    <property type="match status" value="1"/>
</dbReference>
<evidence type="ECO:0000313" key="2">
    <source>
        <dbReference type="Proteomes" id="UP001180754"/>
    </source>
</evidence>
<dbReference type="RefSeq" id="WP_311724176.1">
    <property type="nucleotide sequence ID" value="NZ_JAVRFD010000005.1"/>
</dbReference>
<proteinExistence type="predicted"/>
<accession>A0ABU2XCT3</accession>
<dbReference type="EMBL" id="JAVRFD010000005">
    <property type="protein sequence ID" value="MDT0543657.1"/>
    <property type="molecule type" value="Genomic_DNA"/>
</dbReference>
<dbReference type="InterPro" id="IPR045682">
    <property type="entry name" value="DUF6193"/>
</dbReference>
<organism evidence="1 2">
    <name type="scientific">Streptomyces lonegramiae</name>
    <dbReference type="NCBI Taxonomy" id="3075524"/>
    <lineage>
        <taxon>Bacteria</taxon>
        <taxon>Bacillati</taxon>
        <taxon>Actinomycetota</taxon>
        <taxon>Actinomycetes</taxon>
        <taxon>Kitasatosporales</taxon>
        <taxon>Streptomycetaceae</taxon>
        <taxon>Streptomyces</taxon>
    </lineage>
</organism>
<gene>
    <name evidence="1" type="ORF">RND15_13155</name>
</gene>
<evidence type="ECO:0000313" key="1">
    <source>
        <dbReference type="EMBL" id="MDT0543657.1"/>
    </source>
</evidence>